<sequence length="158" mass="18236">MTTSTKLINELEKVLSGQPWYGSPIYDILDEVTFESAYERQGHAHTIAEIILHMVSWAEEIIDRLNEKPASLPVSGNWPHPGDPDEQKWKMWIEDLKLVNVNLVKTISDFPEDKWDEPIIDERPDEPVTTYKELVYGFIQHQIYHAGQIAVLNRVIIG</sequence>
<dbReference type="SUPFAM" id="SSF109854">
    <property type="entry name" value="DinB/YfiT-like putative metalloenzymes"/>
    <property type="match status" value="1"/>
</dbReference>
<protein>
    <submittedName>
        <fullName evidence="2">DinB family protein</fullName>
    </submittedName>
</protein>
<dbReference type="InterPro" id="IPR024775">
    <property type="entry name" value="DinB-like"/>
</dbReference>
<dbReference type="RefSeq" id="WP_144247431.1">
    <property type="nucleotide sequence ID" value="NZ_VLPK01000001.1"/>
</dbReference>
<dbReference type="EMBL" id="VLPK01000001">
    <property type="protein sequence ID" value="TSJ43866.1"/>
    <property type="molecule type" value="Genomic_DNA"/>
</dbReference>
<name>A0A556MVA4_9SPHI</name>
<dbReference type="AlphaFoldDB" id="A0A556MVA4"/>
<evidence type="ECO:0000313" key="3">
    <source>
        <dbReference type="Proteomes" id="UP000318733"/>
    </source>
</evidence>
<dbReference type="InterPro" id="IPR034660">
    <property type="entry name" value="DinB/YfiT-like"/>
</dbReference>
<dbReference type="Proteomes" id="UP000318733">
    <property type="component" value="Unassembled WGS sequence"/>
</dbReference>
<dbReference type="OrthoDB" id="9814103at2"/>
<feature type="domain" description="DinB-like" evidence="1">
    <location>
        <begin position="30"/>
        <end position="149"/>
    </location>
</feature>
<dbReference type="Pfam" id="PF12867">
    <property type="entry name" value="DinB_2"/>
    <property type="match status" value="1"/>
</dbReference>
<keyword evidence="3" id="KW-1185">Reference proteome</keyword>
<proteinExistence type="predicted"/>
<dbReference type="Gene3D" id="1.20.120.450">
    <property type="entry name" value="dinb family like domain"/>
    <property type="match status" value="1"/>
</dbReference>
<organism evidence="2 3">
    <name type="scientific">Mucilaginibacter corticis</name>
    <dbReference type="NCBI Taxonomy" id="2597670"/>
    <lineage>
        <taxon>Bacteria</taxon>
        <taxon>Pseudomonadati</taxon>
        <taxon>Bacteroidota</taxon>
        <taxon>Sphingobacteriia</taxon>
        <taxon>Sphingobacteriales</taxon>
        <taxon>Sphingobacteriaceae</taxon>
        <taxon>Mucilaginibacter</taxon>
    </lineage>
</organism>
<comment type="caution">
    <text evidence="2">The sequence shown here is derived from an EMBL/GenBank/DDBJ whole genome shotgun (WGS) entry which is preliminary data.</text>
</comment>
<accession>A0A556MVA4</accession>
<evidence type="ECO:0000313" key="2">
    <source>
        <dbReference type="EMBL" id="TSJ43866.1"/>
    </source>
</evidence>
<gene>
    <name evidence="2" type="ORF">FO440_06680</name>
</gene>
<evidence type="ECO:0000259" key="1">
    <source>
        <dbReference type="Pfam" id="PF12867"/>
    </source>
</evidence>
<reference evidence="2 3" key="1">
    <citation type="submission" date="2019-07" db="EMBL/GenBank/DDBJ databases">
        <authorList>
            <person name="Huq M.A."/>
        </authorList>
    </citation>
    <scope>NUCLEOTIDE SEQUENCE [LARGE SCALE GENOMIC DNA]</scope>
    <source>
        <strain evidence="2 3">MAH-19</strain>
    </source>
</reference>